<dbReference type="PROSITE" id="PS50109">
    <property type="entry name" value="HIS_KIN"/>
    <property type="match status" value="1"/>
</dbReference>
<dbReference type="PIRSF" id="PIRSF037434">
    <property type="entry name" value="STHK_ChrS"/>
    <property type="match status" value="1"/>
</dbReference>
<dbReference type="GO" id="GO:0005737">
    <property type="term" value="C:cytoplasm"/>
    <property type="evidence" value="ECO:0007669"/>
    <property type="project" value="UniProtKB-SubCell"/>
</dbReference>
<dbReference type="PRINTS" id="PR00344">
    <property type="entry name" value="BCTRLSENSOR"/>
</dbReference>
<proteinExistence type="predicted"/>
<gene>
    <name evidence="18" type="ORF">SAMN04487905_106231</name>
</gene>
<keyword evidence="10 18" id="KW-0418">Kinase</keyword>
<dbReference type="Gene3D" id="3.30.565.10">
    <property type="entry name" value="Histidine kinase-like ATPase, C-terminal domain"/>
    <property type="match status" value="1"/>
</dbReference>
<comment type="cofactor">
    <cofactor evidence="2">
        <name>[4Fe-4S] cluster</name>
        <dbReference type="ChEBI" id="CHEBI:49883"/>
    </cofactor>
</comment>
<keyword evidence="9" id="KW-0479">Metal-binding</keyword>
<dbReference type="CDD" id="cd16917">
    <property type="entry name" value="HATPase_UhpB-NarQ-NarX-like"/>
    <property type="match status" value="1"/>
</dbReference>
<feature type="transmembrane region" description="Helical" evidence="16">
    <location>
        <begin position="81"/>
        <end position="109"/>
    </location>
</feature>
<dbReference type="GO" id="GO:0046983">
    <property type="term" value="F:protein dimerization activity"/>
    <property type="evidence" value="ECO:0007669"/>
    <property type="project" value="InterPro"/>
</dbReference>
<keyword evidence="7" id="KW-0963">Cytoplasm</keyword>
<keyword evidence="8" id="KW-0808">Transferase</keyword>
<dbReference type="GO" id="GO:0046872">
    <property type="term" value="F:metal ion binding"/>
    <property type="evidence" value="ECO:0007669"/>
    <property type="project" value="UniProtKB-KW"/>
</dbReference>
<dbReference type="GO" id="GO:0051539">
    <property type="term" value="F:4 iron, 4 sulfur cluster binding"/>
    <property type="evidence" value="ECO:0007669"/>
    <property type="project" value="UniProtKB-KW"/>
</dbReference>
<comment type="catalytic activity">
    <reaction evidence="1">
        <text>ATP + protein L-histidine = ADP + protein N-phospho-L-histidine.</text>
        <dbReference type="EC" id="2.7.13.3"/>
    </reaction>
</comment>
<keyword evidence="13" id="KW-0411">Iron-sulfur</keyword>
<feature type="transmembrane region" description="Helical" evidence="16">
    <location>
        <begin position="145"/>
        <end position="168"/>
    </location>
</feature>
<evidence type="ECO:0000256" key="2">
    <source>
        <dbReference type="ARBA" id="ARBA00001966"/>
    </source>
</evidence>
<evidence type="ECO:0000256" key="5">
    <source>
        <dbReference type="ARBA" id="ARBA00017322"/>
    </source>
</evidence>
<evidence type="ECO:0000256" key="1">
    <source>
        <dbReference type="ARBA" id="ARBA00000085"/>
    </source>
</evidence>
<dbReference type="Pfam" id="PF07730">
    <property type="entry name" value="HisKA_3"/>
    <property type="match status" value="1"/>
</dbReference>
<dbReference type="InterPro" id="IPR005467">
    <property type="entry name" value="His_kinase_dom"/>
</dbReference>
<keyword evidence="16" id="KW-0812">Transmembrane</keyword>
<dbReference type="STRING" id="405564.SAMN04487905_106231"/>
<evidence type="ECO:0000259" key="17">
    <source>
        <dbReference type="PROSITE" id="PS50109"/>
    </source>
</evidence>
<dbReference type="RefSeq" id="WP_170837439.1">
    <property type="nucleotide sequence ID" value="NZ_FNJR01000006.1"/>
</dbReference>
<keyword evidence="11" id="KW-0408">Iron</keyword>
<evidence type="ECO:0000256" key="4">
    <source>
        <dbReference type="ARBA" id="ARBA00012438"/>
    </source>
</evidence>
<evidence type="ECO:0000256" key="8">
    <source>
        <dbReference type="ARBA" id="ARBA00022679"/>
    </source>
</evidence>
<dbReference type="AlphaFoldDB" id="A0A1H0UE72"/>
<feature type="transmembrane region" description="Helical" evidence="16">
    <location>
        <begin position="20"/>
        <end position="41"/>
    </location>
</feature>
<feature type="domain" description="Histidine kinase" evidence="17">
    <location>
        <begin position="311"/>
        <end position="403"/>
    </location>
</feature>
<dbReference type="InterPro" id="IPR017205">
    <property type="entry name" value="Sig_transdc_His_kinase_ChrS"/>
</dbReference>
<keyword evidence="16" id="KW-0472">Membrane</keyword>
<evidence type="ECO:0000256" key="14">
    <source>
        <dbReference type="ARBA" id="ARBA00024827"/>
    </source>
</evidence>
<evidence type="ECO:0000256" key="16">
    <source>
        <dbReference type="SAM" id="Phobius"/>
    </source>
</evidence>
<keyword evidence="16" id="KW-1133">Transmembrane helix</keyword>
<dbReference type="GO" id="GO:0016020">
    <property type="term" value="C:membrane"/>
    <property type="evidence" value="ECO:0007669"/>
    <property type="project" value="InterPro"/>
</dbReference>
<dbReference type="Gene3D" id="1.20.5.1930">
    <property type="match status" value="1"/>
</dbReference>
<organism evidence="18 19">
    <name type="scientific">Actinopolyspora xinjiangensis</name>
    <dbReference type="NCBI Taxonomy" id="405564"/>
    <lineage>
        <taxon>Bacteria</taxon>
        <taxon>Bacillati</taxon>
        <taxon>Actinomycetota</taxon>
        <taxon>Actinomycetes</taxon>
        <taxon>Actinopolysporales</taxon>
        <taxon>Actinopolysporaceae</taxon>
        <taxon>Actinopolyspora</taxon>
    </lineage>
</organism>
<dbReference type="Proteomes" id="UP000199497">
    <property type="component" value="Unassembled WGS sequence"/>
</dbReference>
<evidence type="ECO:0000256" key="15">
    <source>
        <dbReference type="ARBA" id="ARBA00030800"/>
    </source>
</evidence>
<dbReference type="InterPro" id="IPR050482">
    <property type="entry name" value="Sensor_HK_TwoCompSys"/>
</dbReference>
<keyword evidence="12" id="KW-0902">Two-component regulatory system</keyword>
<dbReference type="Pfam" id="PF02518">
    <property type="entry name" value="HATPase_c"/>
    <property type="match status" value="1"/>
</dbReference>
<dbReference type="InterPro" id="IPR004358">
    <property type="entry name" value="Sig_transdc_His_kin-like_C"/>
</dbReference>
<evidence type="ECO:0000256" key="10">
    <source>
        <dbReference type="ARBA" id="ARBA00022777"/>
    </source>
</evidence>
<comment type="subcellular location">
    <subcellularLocation>
        <location evidence="3">Cytoplasm</location>
    </subcellularLocation>
</comment>
<dbReference type="PANTHER" id="PTHR24421:SF62">
    <property type="entry name" value="SENSORY TRANSDUCTION HISTIDINE KINASE"/>
    <property type="match status" value="1"/>
</dbReference>
<dbReference type="InterPro" id="IPR036890">
    <property type="entry name" value="HATPase_C_sf"/>
</dbReference>
<evidence type="ECO:0000313" key="18">
    <source>
        <dbReference type="EMBL" id="SDP64479.1"/>
    </source>
</evidence>
<dbReference type="PANTHER" id="PTHR24421">
    <property type="entry name" value="NITRATE/NITRITE SENSOR PROTEIN NARX-RELATED"/>
    <property type="match status" value="1"/>
</dbReference>
<dbReference type="SUPFAM" id="SSF55874">
    <property type="entry name" value="ATPase domain of HSP90 chaperone/DNA topoisomerase II/histidine kinase"/>
    <property type="match status" value="1"/>
</dbReference>
<evidence type="ECO:0000256" key="7">
    <source>
        <dbReference type="ARBA" id="ARBA00022490"/>
    </source>
</evidence>
<dbReference type="InterPro" id="IPR011712">
    <property type="entry name" value="Sig_transdc_His_kin_sub3_dim/P"/>
</dbReference>
<dbReference type="GO" id="GO:0000155">
    <property type="term" value="F:phosphorelay sensor kinase activity"/>
    <property type="evidence" value="ECO:0007669"/>
    <property type="project" value="InterPro"/>
</dbReference>
<evidence type="ECO:0000256" key="12">
    <source>
        <dbReference type="ARBA" id="ARBA00023012"/>
    </source>
</evidence>
<evidence type="ECO:0000313" key="19">
    <source>
        <dbReference type="Proteomes" id="UP000199497"/>
    </source>
</evidence>
<keyword evidence="19" id="KW-1185">Reference proteome</keyword>
<keyword evidence="6" id="KW-0004">4Fe-4S</keyword>
<dbReference type="InterPro" id="IPR003594">
    <property type="entry name" value="HATPase_dom"/>
</dbReference>
<feature type="transmembrane region" description="Helical" evidence="16">
    <location>
        <begin position="53"/>
        <end position="69"/>
    </location>
</feature>
<evidence type="ECO:0000256" key="13">
    <source>
        <dbReference type="ARBA" id="ARBA00023014"/>
    </source>
</evidence>
<evidence type="ECO:0000256" key="11">
    <source>
        <dbReference type="ARBA" id="ARBA00023004"/>
    </source>
</evidence>
<dbReference type="EC" id="2.7.13.3" evidence="4"/>
<evidence type="ECO:0000256" key="3">
    <source>
        <dbReference type="ARBA" id="ARBA00004496"/>
    </source>
</evidence>
<sequence>MEGNATLSGHDPSESVVLRVLRTALHVGFYLLLAVATARLFATHHLDGGTMPALLGVVTLAVLYAVGALPRRVAHDRRAALLWLAGVTGLWAALLVASPDFSWIAFPLFFLHMHLLRRAHAILAVAVLTGAVITTQLVHAEEFSVAMVLGPSLGAGFAVLVAWGYAAVHEESQQRRRLIEDLRRTRSQLAASQHEAGVAAERERLAREIHDTIAQGLSSVVLLLRAAEAALPAEATTARGHLVEARDTASENLAEARGFVRKLSPPALDDAGLPEALRRLCERVERESGLRCRSRIDGTAVTLPAEYEVALLRAAQASLANVVQHAGADSVTVTLGYLRTEVTLDVYDDGVGFDPERARAPRADGTGFGLPSLRERIDRLGGELEVESTGDGTAVAIRLPLREEVTR</sequence>
<name>A0A1H0UE72_9ACTN</name>
<feature type="transmembrane region" description="Helical" evidence="16">
    <location>
        <begin position="121"/>
        <end position="139"/>
    </location>
</feature>
<comment type="function">
    <text evidence="14">Member of the two-component regulatory system NreB/NreC involved in the control of dissimilatory nitrate/nitrite reduction in response to oxygen. NreB functions as a direct oxygen sensor histidine kinase which is autophosphorylated, in the absence of oxygen, probably at the conserved histidine residue, and transfers its phosphate group probably to a conserved aspartate residue of NreC. NreB/NreC activates the expression of the nitrate (narGHJI) and nitrite (nir) reductase operons, as well as the putative nitrate transporter gene narT.</text>
</comment>
<evidence type="ECO:0000256" key="6">
    <source>
        <dbReference type="ARBA" id="ARBA00022485"/>
    </source>
</evidence>
<protein>
    <recommendedName>
        <fullName evidence="5">Oxygen sensor histidine kinase NreB</fullName>
        <ecNumber evidence="4">2.7.13.3</ecNumber>
    </recommendedName>
    <alternativeName>
        <fullName evidence="15">Nitrogen regulation protein B</fullName>
    </alternativeName>
</protein>
<dbReference type="EMBL" id="FNJR01000006">
    <property type="protein sequence ID" value="SDP64479.1"/>
    <property type="molecule type" value="Genomic_DNA"/>
</dbReference>
<dbReference type="SMART" id="SM00387">
    <property type="entry name" value="HATPase_c"/>
    <property type="match status" value="1"/>
</dbReference>
<accession>A0A1H0UE72</accession>
<reference evidence="19" key="1">
    <citation type="submission" date="2016-10" db="EMBL/GenBank/DDBJ databases">
        <authorList>
            <person name="Varghese N."/>
            <person name="Submissions S."/>
        </authorList>
    </citation>
    <scope>NUCLEOTIDE SEQUENCE [LARGE SCALE GENOMIC DNA]</scope>
    <source>
        <strain evidence="19">DSM 46732</strain>
    </source>
</reference>
<evidence type="ECO:0000256" key="9">
    <source>
        <dbReference type="ARBA" id="ARBA00022723"/>
    </source>
</evidence>